<feature type="transmembrane region" description="Helical" evidence="8">
    <location>
        <begin position="87"/>
        <end position="105"/>
    </location>
</feature>
<accession>A0A7S2TJE4</accession>
<gene>
    <name evidence="9" type="ORF">LSP00402_LOCUS4826</name>
</gene>
<keyword evidence="3" id="KW-1003">Cell membrane</keyword>
<comment type="subcellular location">
    <subcellularLocation>
        <location evidence="1">Cell membrane</location>
        <topology evidence="1">Multi-pass membrane protein</topology>
    </subcellularLocation>
</comment>
<evidence type="ECO:0000256" key="7">
    <source>
        <dbReference type="ARBA" id="ARBA00023136"/>
    </source>
</evidence>
<keyword evidence="6" id="KW-0406">Ion transport</keyword>
<feature type="transmembrane region" description="Helical" evidence="8">
    <location>
        <begin position="111"/>
        <end position="133"/>
    </location>
</feature>
<evidence type="ECO:0000313" key="9">
    <source>
        <dbReference type="EMBL" id="CAD9753713.1"/>
    </source>
</evidence>
<dbReference type="PANTHER" id="PTHR33281">
    <property type="entry name" value="UPF0187 PROTEIN YNEE"/>
    <property type="match status" value="1"/>
</dbReference>
<dbReference type="InterPro" id="IPR044669">
    <property type="entry name" value="YneE/VCCN1/2-like"/>
</dbReference>
<name>A0A7S2TJE4_9EUKA</name>
<dbReference type="GO" id="GO:0005254">
    <property type="term" value="F:chloride channel activity"/>
    <property type="evidence" value="ECO:0007669"/>
    <property type="project" value="InterPro"/>
</dbReference>
<reference evidence="9" key="1">
    <citation type="submission" date="2021-01" db="EMBL/GenBank/DDBJ databases">
        <authorList>
            <person name="Corre E."/>
            <person name="Pelletier E."/>
            <person name="Niang G."/>
            <person name="Scheremetjew M."/>
            <person name="Finn R."/>
            <person name="Kale V."/>
            <person name="Holt S."/>
            <person name="Cochrane G."/>
            <person name="Meng A."/>
            <person name="Brown T."/>
            <person name="Cohen L."/>
        </authorList>
    </citation>
    <scope>NUCLEOTIDE SEQUENCE</scope>
    <source>
        <strain evidence="9">CCMP622</strain>
    </source>
</reference>
<keyword evidence="4 8" id="KW-0812">Transmembrane</keyword>
<organism evidence="9">
    <name type="scientific">Lotharella oceanica</name>
    <dbReference type="NCBI Taxonomy" id="641309"/>
    <lineage>
        <taxon>Eukaryota</taxon>
        <taxon>Sar</taxon>
        <taxon>Rhizaria</taxon>
        <taxon>Cercozoa</taxon>
        <taxon>Chlorarachniophyceae</taxon>
        <taxon>Lotharella</taxon>
    </lineage>
</organism>
<dbReference type="AlphaFoldDB" id="A0A7S2TJE4"/>
<protein>
    <submittedName>
        <fullName evidence="9">Uncharacterized protein</fullName>
    </submittedName>
</protein>
<dbReference type="EMBL" id="HBHP01007751">
    <property type="protein sequence ID" value="CAD9753713.1"/>
    <property type="molecule type" value="Transcribed_RNA"/>
</dbReference>
<evidence type="ECO:0000256" key="4">
    <source>
        <dbReference type="ARBA" id="ARBA00022692"/>
    </source>
</evidence>
<evidence type="ECO:0000256" key="8">
    <source>
        <dbReference type="SAM" id="Phobius"/>
    </source>
</evidence>
<sequence length="393" mass="44002">MTSTLKTRTAPPMLEKKPSATFVQSALRRGATTQPLKKNPLRSLGRAAKRLSAKAAPIKSGPRYTSSDWFKNIRSLLFLKSDILKRISSHLTFNVLLAVIGATWFHYYPEYFLNLGAIGHSLSGAALSLLLVFRTNSAYDRFWEARKILGAVVDNSRGLARIAPTALPPKAAADFGRMIVAFPYMLRLHLTGRGQKPISETSDAPDVLPFFDKDQIKTVETYFSRPFATLSLMNQILHSAQSKYPGEDQAKTLEMLPQRHILQRNVNLLAANTGACERIQGCPVPLSYSRHLSRYLTLWSATLPLVLAPMLQWWSIPVIAAICWSLFSIEEVGHMIEEPFFALPYDQVQTKRVADVIKRDTVAMFKQQLGVDLETREGLQSPAPQWQPQPALV</sequence>
<evidence type="ECO:0000256" key="6">
    <source>
        <dbReference type="ARBA" id="ARBA00023065"/>
    </source>
</evidence>
<proteinExistence type="predicted"/>
<dbReference type="Pfam" id="PF25539">
    <property type="entry name" value="Bestrophin_2"/>
    <property type="match status" value="1"/>
</dbReference>
<keyword evidence="7 8" id="KW-0472">Membrane</keyword>
<dbReference type="GO" id="GO:0005886">
    <property type="term" value="C:plasma membrane"/>
    <property type="evidence" value="ECO:0007669"/>
    <property type="project" value="UniProtKB-SubCell"/>
</dbReference>
<evidence type="ECO:0000256" key="3">
    <source>
        <dbReference type="ARBA" id="ARBA00022475"/>
    </source>
</evidence>
<evidence type="ECO:0000256" key="1">
    <source>
        <dbReference type="ARBA" id="ARBA00004651"/>
    </source>
</evidence>
<evidence type="ECO:0000256" key="5">
    <source>
        <dbReference type="ARBA" id="ARBA00022989"/>
    </source>
</evidence>
<keyword evidence="5 8" id="KW-1133">Transmembrane helix</keyword>
<dbReference type="PANTHER" id="PTHR33281:SF19">
    <property type="entry name" value="VOLTAGE-DEPENDENT ANION CHANNEL-FORMING PROTEIN YNEE"/>
    <property type="match status" value="1"/>
</dbReference>
<evidence type="ECO:0000256" key="2">
    <source>
        <dbReference type="ARBA" id="ARBA00022448"/>
    </source>
</evidence>
<keyword evidence="2" id="KW-0813">Transport</keyword>